<dbReference type="Proteomes" id="UP000011021">
    <property type="component" value="Unassembled WGS sequence"/>
</dbReference>
<evidence type="ECO:0008006" key="5">
    <source>
        <dbReference type="Google" id="ProtNLM"/>
    </source>
</evidence>
<feature type="region of interest" description="Disordered" evidence="1">
    <location>
        <begin position="149"/>
        <end position="183"/>
    </location>
</feature>
<dbReference type="RefSeq" id="WP_005674166.1">
    <property type="nucleotide sequence ID" value="NZ_CP146288.1"/>
</dbReference>
<organism evidence="3 4">
    <name type="scientific">Lautropia mirabilis ATCC 51599</name>
    <dbReference type="NCBI Taxonomy" id="887898"/>
    <lineage>
        <taxon>Bacteria</taxon>
        <taxon>Pseudomonadati</taxon>
        <taxon>Pseudomonadota</taxon>
        <taxon>Betaproteobacteria</taxon>
        <taxon>Burkholderiales</taxon>
        <taxon>Burkholderiaceae</taxon>
        <taxon>Lautropia</taxon>
    </lineage>
</organism>
<sequence length="183" mass="19513">MKRLLKRALAGSLSRTMLAAVAGAGLAAASLPAQAVEYPVNFGEPVVLSERGQPLKVLLPFEGTPNDRASAVAFLVENAEVPEGFRAPVARNFVIMRPDASPYVIFHSEEDVTAPQILLTVNVMGDPNSPYQMRLSIPESGSDRTMMAMGGDNGRQGARRGGRGANSFRKVPAPMARTDLPPK</sequence>
<gene>
    <name evidence="3" type="ORF">HMPREF0551_1820</name>
</gene>
<evidence type="ECO:0000256" key="1">
    <source>
        <dbReference type="SAM" id="MobiDB-lite"/>
    </source>
</evidence>
<protein>
    <recommendedName>
        <fullName evidence="5">Tat pathway signal sequence domain protein</fullName>
    </recommendedName>
</protein>
<dbReference type="EMBL" id="AEQP01000020">
    <property type="protein sequence ID" value="EFV94380.1"/>
    <property type="molecule type" value="Genomic_DNA"/>
</dbReference>
<dbReference type="AlphaFoldDB" id="E7RYQ6"/>
<keyword evidence="4" id="KW-1185">Reference proteome</keyword>
<keyword evidence="2" id="KW-0732">Signal</keyword>
<feature type="chain" id="PRO_5003224663" description="Tat pathway signal sequence domain protein" evidence="2">
    <location>
        <begin position="36"/>
        <end position="183"/>
    </location>
</feature>
<accession>E7RYQ6</accession>
<reference evidence="3 4" key="1">
    <citation type="submission" date="2010-12" db="EMBL/GenBank/DDBJ databases">
        <authorList>
            <person name="Muzny D."/>
            <person name="Qin X."/>
            <person name="Deng J."/>
            <person name="Jiang H."/>
            <person name="Liu Y."/>
            <person name="Qu J."/>
            <person name="Song X.-Z."/>
            <person name="Zhang L."/>
            <person name="Thornton R."/>
            <person name="Coyle M."/>
            <person name="Francisco L."/>
            <person name="Jackson L."/>
            <person name="Javaid M."/>
            <person name="Korchina V."/>
            <person name="Kovar C."/>
            <person name="Mata R."/>
            <person name="Mathew T."/>
            <person name="Ngo R."/>
            <person name="Nguyen L."/>
            <person name="Nguyen N."/>
            <person name="Okwuonu G."/>
            <person name="Ongeri F."/>
            <person name="Pham C."/>
            <person name="Simmons D."/>
            <person name="Wilczek-Boney K."/>
            <person name="Hale W."/>
            <person name="Jakkamsetti A."/>
            <person name="Pham P."/>
            <person name="Ruth R."/>
            <person name="San Lucas F."/>
            <person name="Warren J."/>
            <person name="Zhang J."/>
            <person name="Zhao Z."/>
            <person name="Zhou C."/>
            <person name="Zhu D."/>
            <person name="Lee S."/>
            <person name="Bess C."/>
            <person name="Blankenburg K."/>
            <person name="Forbes L."/>
            <person name="Fu Q."/>
            <person name="Gubbala S."/>
            <person name="Hirani K."/>
            <person name="Jayaseelan J.C."/>
            <person name="Lara F."/>
            <person name="Munidasa M."/>
            <person name="Palculict T."/>
            <person name="Patil S."/>
            <person name="Pu L.-L."/>
            <person name="Saada N."/>
            <person name="Tang L."/>
            <person name="Weissenberger G."/>
            <person name="Zhu Y."/>
            <person name="Hemphill L."/>
            <person name="Shang Y."/>
            <person name="Youmans B."/>
            <person name="Ayvaz T."/>
            <person name="Ross M."/>
            <person name="Santibanez J."/>
            <person name="Aqrawi P."/>
            <person name="Gross S."/>
            <person name="Joshi V."/>
            <person name="Fowler G."/>
            <person name="Nazareth L."/>
            <person name="Reid J."/>
            <person name="Worley K."/>
            <person name="Petrosino J."/>
            <person name="Highlander S."/>
            <person name="Gibbs R."/>
        </authorList>
    </citation>
    <scope>NUCLEOTIDE SEQUENCE [LARGE SCALE GENOMIC DNA]</scope>
    <source>
        <strain evidence="3 4">ATCC 51599</strain>
    </source>
</reference>
<evidence type="ECO:0000313" key="4">
    <source>
        <dbReference type="Proteomes" id="UP000011021"/>
    </source>
</evidence>
<name>E7RYQ6_9BURK</name>
<proteinExistence type="predicted"/>
<dbReference type="HOGENOM" id="CLU_1473440_0_0_4"/>
<feature type="signal peptide" evidence="2">
    <location>
        <begin position="1"/>
        <end position="35"/>
    </location>
</feature>
<evidence type="ECO:0000256" key="2">
    <source>
        <dbReference type="SAM" id="SignalP"/>
    </source>
</evidence>
<evidence type="ECO:0000313" key="3">
    <source>
        <dbReference type="EMBL" id="EFV94380.1"/>
    </source>
</evidence>
<comment type="caution">
    <text evidence="3">The sequence shown here is derived from an EMBL/GenBank/DDBJ whole genome shotgun (WGS) entry which is preliminary data.</text>
</comment>